<dbReference type="InterPro" id="IPR010982">
    <property type="entry name" value="Lambda_DNA-bd_dom_sf"/>
</dbReference>
<dbReference type="InterPro" id="IPR028082">
    <property type="entry name" value="Peripla_BP_I"/>
</dbReference>
<keyword evidence="2 5" id="KW-0238">DNA-binding</keyword>
<dbReference type="SUPFAM" id="SSF53822">
    <property type="entry name" value="Periplasmic binding protein-like I"/>
    <property type="match status" value="1"/>
</dbReference>
<dbReference type="SMART" id="SM00354">
    <property type="entry name" value="HTH_LACI"/>
    <property type="match status" value="1"/>
</dbReference>
<dbReference type="PROSITE" id="PS50932">
    <property type="entry name" value="HTH_LACI_2"/>
    <property type="match status" value="1"/>
</dbReference>
<dbReference type="EMBL" id="CP146069">
    <property type="protein sequence ID" value="WWR47625.1"/>
    <property type="molecule type" value="Genomic_DNA"/>
</dbReference>
<dbReference type="GO" id="GO:0003677">
    <property type="term" value="F:DNA binding"/>
    <property type="evidence" value="ECO:0007669"/>
    <property type="project" value="UniProtKB-KW"/>
</dbReference>
<dbReference type="Proteomes" id="UP001364156">
    <property type="component" value="Chromosome"/>
</dbReference>
<dbReference type="Pfam" id="PF00356">
    <property type="entry name" value="LacI"/>
    <property type="match status" value="1"/>
</dbReference>
<evidence type="ECO:0000259" key="4">
    <source>
        <dbReference type="PROSITE" id="PS50932"/>
    </source>
</evidence>
<dbReference type="PANTHER" id="PTHR30146">
    <property type="entry name" value="LACI-RELATED TRANSCRIPTIONAL REPRESSOR"/>
    <property type="match status" value="1"/>
</dbReference>
<dbReference type="PANTHER" id="PTHR30146:SF33">
    <property type="entry name" value="TRANSCRIPTIONAL REGULATOR"/>
    <property type="match status" value="1"/>
</dbReference>
<evidence type="ECO:0000256" key="2">
    <source>
        <dbReference type="ARBA" id="ARBA00023125"/>
    </source>
</evidence>
<dbReference type="CDD" id="cd01392">
    <property type="entry name" value="HTH_LacI"/>
    <property type="match status" value="1"/>
</dbReference>
<name>A0ABZ2HQT1_9RHOB</name>
<accession>A0ABZ2HQT1</accession>
<reference evidence="5 6" key="1">
    <citation type="submission" date="2023-10" db="EMBL/GenBank/DDBJ databases">
        <title>Roseovarius strain S88 nov., isolated from a marine algae.</title>
        <authorList>
            <person name="Lee M.W."/>
            <person name="Lee J.K."/>
            <person name="Kim J.M."/>
            <person name="Choi D.G."/>
            <person name="Baek J.H."/>
            <person name="Bayburt H."/>
            <person name="Jung J.J."/>
            <person name="Han D.M."/>
            <person name="Jeon C.O."/>
        </authorList>
    </citation>
    <scope>NUCLEOTIDE SEQUENCE [LARGE SCALE GENOMIC DNA]</scope>
    <source>
        <strain evidence="5 6">S88</strain>
    </source>
</reference>
<keyword evidence="1" id="KW-0805">Transcription regulation</keyword>
<evidence type="ECO:0000256" key="3">
    <source>
        <dbReference type="ARBA" id="ARBA00023163"/>
    </source>
</evidence>
<dbReference type="Gene3D" id="1.10.260.40">
    <property type="entry name" value="lambda repressor-like DNA-binding domains"/>
    <property type="match status" value="1"/>
</dbReference>
<evidence type="ECO:0000256" key="1">
    <source>
        <dbReference type="ARBA" id="ARBA00023015"/>
    </source>
</evidence>
<dbReference type="CDD" id="cd06273">
    <property type="entry name" value="PBP1_LacI-like"/>
    <property type="match status" value="1"/>
</dbReference>
<protein>
    <submittedName>
        <fullName evidence="5">LacI family DNA-binding transcriptional regulator</fullName>
    </submittedName>
</protein>
<organism evidence="5 6">
    <name type="scientific">Roseovarius phycicola</name>
    <dbReference type="NCBI Taxonomy" id="3080976"/>
    <lineage>
        <taxon>Bacteria</taxon>
        <taxon>Pseudomonadati</taxon>
        <taxon>Pseudomonadota</taxon>
        <taxon>Alphaproteobacteria</taxon>
        <taxon>Rhodobacterales</taxon>
        <taxon>Roseobacteraceae</taxon>
        <taxon>Roseovarius</taxon>
    </lineage>
</organism>
<dbReference type="SUPFAM" id="SSF47413">
    <property type="entry name" value="lambda repressor-like DNA-binding domains"/>
    <property type="match status" value="1"/>
</dbReference>
<evidence type="ECO:0000313" key="5">
    <source>
        <dbReference type="EMBL" id="WWR47625.1"/>
    </source>
</evidence>
<keyword evidence="6" id="KW-1185">Reference proteome</keyword>
<dbReference type="Pfam" id="PF13377">
    <property type="entry name" value="Peripla_BP_3"/>
    <property type="match status" value="1"/>
</dbReference>
<sequence length="334" mass="35484">MVKPAPTLDDVAKMAGVSTATVSRCLNEPGKVIETTRDKVMKAVDALGYTPNFAARVMAAKRSFTIGAIVPTLDNAIFAKGLQAFQEALHSRGYTLLVSSSAYKPVVEKEQIRTLVARGADGLLLIGYEREDQIYTYLAQQNVPALVAWAFDANGPVPSVGFDNHAAMYAMATEAIDRGHRRLAMISGACTGNDRAQRRLDGVKDAMAARGLSPDALAVIETAYTIEAGEAAFARLMARTPRATAVICGNDLLAVGALQTAKSLGLDVPGDVSLTGFDDMELARIVHPTLTTVAVPHREMGQTAADELIAMVEGSSPGRSRLLETRLVLRASLA</sequence>
<dbReference type="Gene3D" id="3.40.50.2300">
    <property type="match status" value="2"/>
</dbReference>
<dbReference type="InterPro" id="IPR046335">
    <property type="entry name" value="LacI/GalR-like_sensor"/>
</dbReference>
<gene>
    <name evidence="5" type="ORF">RZ517_05490</name>
</gene>
<dbReference type="InterPro" id="IPR000843">
    <property type="entry name" value="HTH_LacI"/>
</dbReference>
<evidence type="ECO:0000313" key="6">
    <source>
        <dbReference type="Proteomes" id="UP001364156"/>
    </source>
</evidence>
<keyword evidence="3" id="KW-0804">Transcription</keyword>
<feature type="domain" description="HTH lacI-type" evidence="4">
    <location>
        <begin position="6"/>
        <end position="60"/>
    </location>
</feature>
<dbReference type="RefSeq" id="WP_338550456.1">
    <property type="nucleotide sequence ID" value="NZ_CP146069.1"/>
</dbReference>
<proteinExistence type="predicted"/>
<dbReference type="PRINTS" id="PR00036">
    <property type="entry name" value="HTHLACI"/>
</dbReference>